<protein>
    <submittedName>
        <fullName evidence="13">HAD-IC family P-type ATPase</fullName>
    </submittedName>
</protein>
<feature type="domain" description="Cation-transporting P-type ATPase N-terminal" evidence="12">
    <location>
        <begin position="13"/>
        <end position="87"/>
    </location>
</feature>
<dbReference type="InterPro" id="IPR023298">
    <property type="entry name" value="ATPase_P-typ_TM_dom_sf"/>
</dbReference>
<dbReference type="InterPro" id="IPR008250">
    <property type="entry name" value="ATPase_P-typ_transduc_dom_A_sf"/>
</dbReference>
<dbReference type="SUPFAM" id="SSF81653">
    <property type="entry name" value="Calcium ATPase, transduction domain A"/>
    <property type="match status" value="1"/>
</dbReference>
<evidence type="ECO:0000256" key="7">
    <source>
        <dbReference type="ARBA" id="ARBA00022842"/>
    </source>
</evidence>
<keyword evidence="3" id="KW-0597">Phosphoprotein</keyword>
<dbReference type="InterPro" id="IPR036412">
    <property type="entry name" value="HAD-like_sf"/>
</dbReference>
<gene>
    <name evidence="13" type="ORF">GS601_11230</name>
</gene>
<dbReference type="PRINTS" id="PR00119">
    <property type="entry name" value="CATATPASE"/>
</dbReference>
<dbReference type="InterPro" id="IPR006068">
    <property type="entry name" value="ATPase_P-typ_cation-transptr_C"/>
</dbReference>
<evidence type="ECO:0000313" key="13">
    <source>
        <dbReference type="EMBL" id="NDJ17860.1"/>
    </source>
</evidence>
<keyword evidence="6" id="KW-0067">ATP-binding</keyword>
<keyword evidence="7" id="KW-0460">Magnesium</keyword>
<dbReference type="GO" id="GO:0005886">
    <property type="term" value="C:plasma membrane"/>
    <property type="evidence" value="ECO:0007669"/>
    <property type="project" value="TreeGrafter"/>
</dbReference>
<evidence type="ECO:0000256" key="10">
    <source>
        <dbReference type="ARBA" id="ARBA00023136"/>
    </source>
</evidence>
<keyword evidence="10 11" id="KW-0472">Membrane</keyword>
<comment type="caution">
    <text evidence="13">The sequence shown here is derived from an EMBL/GenBank/DDBJ whole genome shotgun (WGS) entry which is preliminary data.</text>
</comment>
<evidence type="ECO:0000256" key="3">
    <source>
        <dbReference type="ARBA" id="ARBA00022553"/>
    </source>
</evidence>
<dbReference type="GO" id="GO:0006883">
    <property type="term" value="P:intracellular sodium ion homeostasis"/>
    <property type="evidence" value="ECO:0007669"/>
    <property type="project" value="TreeGrafter"/>
</dbReference>
<dbReference type="GO" id="GO:1902600">
    <property type="term" value="P:proton transmembrane transport"/>
    <property type="evidence" value="ECO:0007669"/>
    <property type="project" value="TreeGrafter"/>
</dbReference>
<dbReference type="InterPro" id="IPR001757">
    <property type="entry name" value="P_typ_ATPase"/>
</dbReference>
<reference evidence="13" key="1">
    <citation type="submission" date="2019-12" db="EMBL/GenBank/DDBJ databases">
        <title>High-Quality draft genome sequences of three cyanobacteria isolated from the limestone walls of the Old Cathedral of Coimbra.</title>
        <authorList>
            <person name="Tiago I."/>
            <person name="Soares F."/>
            <person name="Portugal A."/>
        </authorList>
    </citation>
    <scope>NUCLEOTIDE SEQUENCE</scope>
    <source>
        <strain evidence="13">A</strain>
    </source>
</reference>
<dbReference type="AlphaFoldDB" id="A0A8J7Z245"/>
<dbReference type="Gene3D" id="3.40.1110.10">
    <property type="entry name" value="Calcium-transporting ATPase, cytoplasmic domain N"/>
    <property type="match status" value="1"/>
</dbReference>
<keyword evidence="4 11" id="KW-0812">Transmembrane</keyword>
<dbReference type="InterPro" id="IPR050510">
    <property type="entry name" value="Cation_transp_ATPase_P-type"/>
</dbReference>
<evidence type="ECO:0000256" key="11">
    <source>
        <dbReference type="SAM" id="Phobius"/>
    </source>
</evidence>
<evidence type="ECO:0000256" key="4">
    <source>
        <dbReference type="ARBA" id="ARBA00022692"/>
    </source>
</evidence>
<feature type="transmembrane region" description="Helical" evidence="11">
    <location>
        <begin position="285"/>
        <end position="310"/>
    </location>
</feature>
<dbReference type="Pfam" id="PF00122">
    <property type="entry name" value="E1-E2_ATPase"/>
    <property type="match status" value="1"/>
</dbReference>
<dbReference type="InterPro" id="IPR004014">
    <property type="entry name" value="ATPase_P-typ_cation-transptr_N"/>
</dbReference>
<feature type="transmembrane region" description="Helical" evidence="11">
    <location>
        <begin position="806"/>
        <end position="827"/>
    </location>
</feature>
<dbReference type="SUPFAM" id="SSF56784">
    <property type="entry name" value="HAD-like"/>
    <property type="match status" value="1"/>
</dbReference>
<dbReference type="PANTHER" id="PTHR43294">
    <property type="entry name" value="SODIUM/POTASSIUM-TRANSPORTING ATPASE SUBUNIT ALPHA"/>
    <property type="match status" value="1"/>
</dbReference>
<dbReference type="PRINTS" id="PR00120">
    <property type="entry name" value="HATPASE"/>
</dbReference>
<dbReference type="SFLD" id="SFLDS00003">
    <property type="entry name" value="Haloacid_Dehalogenase"/>
    <property type="match status" value="1"/>
</dbReference>
<dbReference type="SMART" id="SM00831">
    <property type="entry name" value="Cation_ATPase_N"/>
    <property type="match status" value="1"/>
</dbReference>
<dbReference type="Pfam" id="PF08282">
    <property type="entry name" value="Hydrolase_3"/>
    <property type="match status" value="1"/>
</dbReference>
<dbReference type="InterPro" id="IPR023299">
    <property type="entry name" value="ATPase_P-typ_cyto_dom_N"/>
</dbReference>
<dbReference type="GO" id="GO:1990573">
    <property type="term" value="P:potassium ion import across plasma membrane"/>
    <property type="evidence" value="ECO:0007669"/>
    <property type="project" value="TreeGrafter"/>
</dbReference>
<evidence type="ECO:0000256" key="5">
    <source>
        <dbReference type="ARBA" id="ARBA00022741"/>
    </source>
</evidence>
<dbReference type="SUPFAM" id="SSF81660">
    <property type="entry name" value="Metal cation-transporting ATPase, ATP-binding domain N"/>
    <property type="match status" value="1"/>
</dbReference>
<dbReference type="Gene3D" id="2.70.150.10">
    <property type="entry name" value="Calcium-transporting ATPase, cytoplasmic transduction domain A"/>
    <property type="match status" value="1"/>
</dbReference>
<sequence>MCWRKPRILLNHSWHTLSGSEVAQLLESDTELGLPFNEATNRQRRYGSNELVSREKTSSWRRFLQQFQQPVQYILLVAGTVTALFKEVVDAGVIFAVAVGNALIGFIQEARAENAIAALAEVVTTEATVIRDDEKARISSRELVPGDLIVLATGDRVPADIRLTEAFDLQIDESGLTGESLPVDKTTEPLAPETLLPERTNMAYSGSLVTAGQGRGFVVAIGNQTETGRVAQLMQESTNLMTPLARRIQRFSRTLLYFVLGMAALAFAVGAVRSGYAWVETFKSAVALAVSAVPEGLPAIVTITLAIGVSRMAKRHAIVRKLPAVETLGSTTVICSDKTGTLTKNQMTVQEVYAGGRHYTVSGTGYDFEGAISLNDQMIELNTSPALRDCLLAGLLCNDSHLQQEDGQWEVVGDPTEGALLGAAHKAGLDREVLEEEIPRLDVLPFDSKLQYMATLHQDQSNRVIYAKGSVEALLTHCQFWVNGQGEKAPMDLDAVRQQADDTAGKGLRVLAFAKKPVAPDQETIEPDDLNQGLIFLGLQGMIDPPRPEAIEAVRACKMAGIQVKMITGDHPITAVAIARTIGLGQTATAFTGQELAQMEPQELANAVENTDVFARVAPEQKLRLVEALQAKGEIVAMTGDGVNDAPALSQADIGVAMGMGTEVAKEAADMVLTDNNFASIAAAVEEGRTAYRNIRRAIGFILPISGGESLTILMGTLVSTVLPILPVQVLWVNMVSAIALSLPLAFEPKSERAMQQPPRNPNEPLLSGRLGLRILVISVWNAIATFGTFEWMMRTTGDVDVARTVAINVLVSSEIFYLLSICRLIPSLVANLWGQQKTISYAPAIGIGTLVILQVLFSQWSLMNELFDTAPLSPAQGLFILALGLPVILWALILQQFDPIN</sequence>
<dbReference type="Gene3D" id="1.20.1110.10">
    <property type="entry name" value="Calcium-transporting ATPase, transmembrane domain"/>
    <property type="match status" value="1"/>
</dbReference>
<evidence type="ECO:0000256" key="8">
    <source>
        <dbReference type="ARBA" id="ARBA00022967"/>
    </source>
</evidence>
<dbReference type="InterPro" id="IPR018303">
    <property type="entry name" value="ATPase_P-typ_P_site"/>
</dbReference>
<dbReference type="GO" id="GO:0036376">
    <property type="term" value="P:sodium ion export across plasma membrane"/>
    <property type="evidence" value="ECO:0007669"/>
    <property type="project" value="TreeGrafter"/>
</dbReference>
<keyword evidence="14" id="KW-1185">Reference proteome</keyword>
<dbReference type="FunFam" id="2.70.150.10:FF:000160">
    <property type="entry name" value="Sarcoplasmic/endoplasmic reticulum calcium ATPase 1"/>
    <property type="match status" value="1"/>
</dbReference>
<dbReference type="GO" id="GO:0016887">
    <property type="term" value="F:ATP hydrolysis activity"/>
    <property type="evidence" value="ECO:0007669"/>
    <property type="project" value="InterPro"/>
</dbReference>
<feature type="transmembrane region" description="Helical" evidence="11">
    <location>
        <begin position="878"/>
        <end position="895"/>
    </location>
</feature>
<dbReference type="PROSITE" id="PS00154">
    <property type="entry name" value="ATPASE_E1_E2"/>
    <property type="match status" value="1"/>
</dbReference>
<accession>A0A8J7Z245</accession>
<evidence type="ECO:0000259" key="12">
    <source>
        <dbReference type="SMART" id="SM00831"/>
    </source>
</evidence>
<dbReference type="NCBIfam" id="TIGR01494">
    <property type="entry name" value="ATPase_P-type"/>
    <property type="match status" value="3"/>
</dbReference>
<dbReference type="GO" id="GO:0012505">
    <property type="term" value="C:endomembrane system"/>
    <property type="evidence" value="ECO:0007669"/>
    <property type="project" value="UniProtKB-SubCell"/>
</dbReference>
<dbReference type="Pfam" id="PF00689">
    <property type="entry name" value="Cation_ATPase_C"/>
    <property type="match status" value="1"/>
</dbReference>
<dbReference type="InterPro" id="IPR023214">
    <property type="entry name" value="HAD_sf"/>
</dbReference>
<dbReference type="FunFam" id="3.40.50.1000:FF:000028">
    <property type="entry name" value="Calcium-transporting P-type ATPase, putative"/>
    <property type="match status" value="1"/>
</dbReference>
<comment type="similarity">
    <text evidence="2">Belongs to the cation transport ATPase (P-type) (TC 3.A.3) family. Type IIA subfamily.</text>
</comment>
<dbReference type="Gene3D" id="3.40.50.1000">
    <property type="entry name" value="HAD superfamily/HAD-like"/>
    <property type="match status" value="1"/>
</dbReference>
<dbReference type="InterPro" id="IPR044492">
    <property type="entry name" value="P_typ_ATPase_HD_dom"/>
</dbReference>
<organism evidence="13 14">
    <name type="scientific">Myxacorys almedinensis A</name>
    <dbReference type="NCBI Taxonomy" id="2690445"/>
    <lineage>
        <taxon>Bacteria</taxon>
        <taxon>Bacillati</taxon>
        <taxon>Cyanobacteriota</taxon>
        <taxon>Cyanophyceae</taxon>
        <taxon>Leptolyngbyales</taxon>
        <taxon>Leptolyngbyaceae</taxon>
        <taxon>Myxacorys</taxon>
        <taxon>Myxacorys almedinensis</taxon>
    </lineage>
</organism>
<dbReference type="Proteomes" id="UP000646053">
    <property type="component" value="Unassembled WGS sequence"/>
</dbReference>
<dbReference type="SFLD" id="SFLDF00027">
    <property type="entry name" value="p-type_atpase"/>
    <property type="match status" value="1"/>
</dbReference>
<feature type="transmembrane region" description="Helical" evidence="11">
    <location>
        <begin position="725"/>
        <end position="747"/>
    </location>
</feature>
<dbReference type="Pfam" id="PF00690">
    <property type="entry name" value="Cation_ATPase_N"/>
    <property type="match status" value="1"/>
</dbReference>
<feature type="transmembrane region" description="Helical" evidence="11">
    <location>
        <begin position="255"/>
        <end position="279"/>
    </location>
</feature>
<keyword evidence="8" id="KW-1278">Translocase</keyword>
<dbReference type="GO" id="GO:0005524">
    <property type="term" value="F:ATP binding"/>
    <property type="evidence" value="ECO:0007669"/>
    <property type="project" value="UniProtKB-KW"/>
</dbReference>
<proteinExistence type="inferred from homology"/>
<evidence type="ECO:0000256" key="1">
    <source>
        <dbReference type="ARBA" id="ARBA00004127"/>
    </source>
</evidence>
<keyword evidence="9 11" id="KW-1133">Transmembrane helix</keyword>
<dbReference type="SFLD" id="SFLDG00002">
    <property type="entry name" value="C1.7:_P-type_atpase_like"/>
    <property type="match status" value="1"/>
</dbReference>
<dbReference type="SUPFAM" id="SSF81665">
    <property type="entry name" value="Calcium ATPase, transmembrane domain M"/>
    <property type="match status" value="1"/>
</dbReference>
<feature type="transmembrane region" description="Helical" evidence="11">
    <location>
        <begin position="839"/>
        <end position="858"/>
    </location>
</feature>
<comment type="subcellular location">
    <subcellularLocation>
        <location evidence="1">Endomembrane system</location>
        <topology evidence="1">Multi-pass membrane protein</topology>
    </subcellularLocation>
</comment>
<dbReference type="InterPro" id="IPR059000">
    <property type="entry name" value="ATPase_P-type_domA"/>
</dbReference>
<dbReference type="EMBL" id="WVIE01000011">
    <property type="protein sequence ID" value="NDJ17860.1"/>
    <property type="molecule type" value="Genomic_DNA"/>
</dbReference>
<feature type="transmembrane region" description="Helical" evidence="11">
    <location>
        <begin position="771"/>
        <end position="794"/>
    </location>
</feature>
<name>A0A8J7Z245_9CYAN</name>
<dbReference type="Pfam" id="PF13246">
    <property type="entry name" value="Cation_ATPase"/>
    <property type="match status" value="1"/>
</dbReference>
<evidence type="ECO:0000256" key="6">
    <source>
        <dbReference type="ARBA" id="ARBA00022840"/>
    </source>
</evidence>
<dbReference type="GO" id="GO:0030007">
    <property type="term" value="P:intracellular potassium ion homeostasis"/>
    <property type="evidence" value="ECO:0007669"/>
    <property type="project" value="TreeGrafter"/>
</dbReference>
<evidence type="ECO:0000313" key="14">
    <source>
        <dbReference type="Proteomes" id="UP000646053"/>
    </source>
</evidence>
<dbReference type="GO" id="GO:0005391">
    <property type="term" value="F:P-type sodium:potassium-exchanging transporter activity"/>
    <property type="evidence" value="ECO:0007669"/>
    <property type="project" value="TreeGrafter"/>
</dbReference>
<dbReference type="PANTHER" id="PTHR43294:SF20">
    <property type="entry name" value="P-TYPE ATPASE"/>
    <property type="match status" value="1"/>
</dbReference>
<feature type="transmembrane region" description="Helical" evidence="11">
    <location>
        <begin position="698"/>
        <end position="719"/>
    </location>
</feature>
<evidence type="ECO:0000256" key="9">
    <source>
        <dbReference type="ARBA" id="ARBA00022989"/>
    </source>
</evidence>
<dbReference type="FunFam" id="3.40.1110.10:FF:000094">
    <property type="entry name" value="Cation-transporting P-type ATPase"/>
    <property type="match status" value="1"/>
</dbReference>
<evidence type="ECO:0000256" key="2">
    <source>
        <dbReference type="ARBA" id="ARBA00005675"/>
    </source>
</evidence>
<keyword evidence="5" id="KW-0547">Nucleotide-binding</keyword>